<dbReference type="AlphaFoldDB" id="A0A2T0MCZ5"/>
<sequence length="41" mass="4635">MEIKKPHIYWGFEVVIAEGFEPSTVCLEASLEKNLKTGNLL</sequence>
<comment type="caution">
    <text evidence="1">The sequence shown here is derived from an EMBL/GenBank/DDBJ whole genome shotgun (WGS) entry which is preliminary data.</text>
</comment>
<accession>A0A2T0MCZ5</accession>
<evidence type="ECO:0000313" key="1">
    <source>
        <dbReference type="EMBL" id="PRX55359.1"/>
    </source>
</evidence>
<protein>
    <submittedName>
        <fullName evidence="1">Uncharacterized protein</fullName>
    </submittedName>
</protein>
<evidence type="ECO:0000313" key="2">
    <source>
        <dbReference type="Proteomes" id="UP000237640"/>
    </source>
</evidence>
<reference evidence="1 2" key="1">
    <citation type="submission" date="2018-03" db="EMBL/GenBank/DDBJ databases">
        <title>Genomic Encyclopedia of Archaeal and Bacterial Type Strains, Phase II (KMG-II): from individual species to whole genera.</title>
        <authorList>
            <person name="Goeker M."/>
        </authorList>
    </citation>
    <scope>NUCLEOTIDE SEQUENCE [LARGE SCALE GENOMIC DNA]</scope>
    <source>
        <strain evidence="1 2">DSM 25027</strain>
    </source>
</reference>
<dbReference type="Proteomes" id="UP000237640">
    <property type="component" value="Unassembled WGS sequence"/>
</dbReference>
<dbReference type="EMBL" id="PVYX01000002">
    <property type="protein sequence ID" value="PRX55359.1"/>
    <property type="molecule type" value="Genomic_DNA"/>
</dbReference>
<keyword evidence="2" id="KW-1185">Reference proteome</keyword>
<organism evidence="1 2">
    <name type="scientific">Flagellimonas meridianipacifica</name>
    <dbReference type="NCBI Taxonomy" id="1080225"/>
    <lineage>
        <taxon>Bacteria</taxon>
        <taxon>Pseudomonadati</taxon>
        <taxon>Bacteroidota</taxon>
        <taxon>Flavobacteriia</taxon>
        <taxon>Flavobacteriales</taxon>
        <taxon>Flavobacteriaceae</taxon>
        <taxon>Flagellimonas</taxon>
    </lineage>
</organism>
<gene>
    <name evidence="1" type="ORF">CLV81_3768</name>
</gene>
<proteinExistence type="predicted"/>
<name>A0A2T0MCZ5_9FLAO</name>